<dbReference type="InterPro" id="IPR044855">
    <property type="entry name" value="CoA-Trfase_III_dom3_sf"/>
</dbReference>
<keyword evidence="2" id="KW-1185">Reference proteome</keyword>
<dbReference type="RefSeq" id="WP_102243850.1">
    <property type="nucleotide sequence ID" value="NZ_CP025704.1"/>
</dbReference>
<dbReference type="InterPro" id="IPR050509">
    <property type="entry name" value="CoA-transferase_III"/>
</dbReference>
<evidence type="ECO:0000313" key="1">
    <source>
        <dbReference type="EMBL" id="AUN98559.1"/>
    </source>
</evidence>
<dbReference type="EMBL" id="CP025704">
    <property type="protein sequence ID" value="AUN98559.1"/>
    <property type="molecule type" value="Genomic_DNA"/>
</dbReference>
<dbReference type="Gene3D" id="3.30.1540.10">
    <property type="entry name" value="formyl-coa transferase, domain 3"/>
    <property type="match status" value="1"/>
</dbReference>
<dbReference type="GO" id="GO:0003824">
    <property type="term" value="F:catalytic activity"/>
    <property type="evidence" value="ECO:0007669"/>
    <property type="project" value="InterPro"/>
</dbReference>
<dbReference type="SUPFAM" id="SSF89796">
    <property type="entry name" value="CoA-transferase family III (CaiB/BaiF)"/>
    <property type="match status" value="1"/>
</dbReference>
<dbReference type="OrthoDB" id="5294844at2"/>
<dbReference type="Gene3D" id="3.40.50.10540">
    <property type="entry name" value="Crotonobetainyl-coa:carnitine coa-transferase, domain 1"/>
    <property type="match status" value="1"/>
</dbReference>
<dbReference type="Proteomes" id="UP000235584">
    <property type="component" value="Chromosome"/>
</dbReference>
<dbReference type="PANTHER" id="PTHR48228:SF5">
    <property type="entry name" value="ALPHA-METHYLACYL-COA RACEMASE"/>
    <property type="match status" value="1"/>
</dbReference>
<dbReference type="KEGG" id="bsto:C0V70_10685"/>
<dbReference type="PANTHER" id="PTHR48228">
    <property type="entry name" value="SUCCINYL-COA--D-CITRAMALATE COA-TRANSFERASE"/>
    <property type="match status" value="1"/>
</dbReference>
<gene>
    <name evidence="1" type="ORF">C0V70_10685</name>
</gene>
<evidence type="ECO:0000313" key="2">
    <source>
        <dbReference type="Proteomes" id="UP000235584"/>
    </source>
</evidence>
<dbReference type="InterPro" id="IPR023606">
    <property type="entry name" value="CoA-Trfase_III_dom_1_sf"/>
</dbReference>
<name>A0A2K9NSR1_BACTC</name>
<accession>A0A2K9NSR1</accession>
<reference evidence="1 2" key="1">
    <citation type="submission" date="2018-01" db="EMBL/GenBank/DDBJ databases">
        <title>Complete genome sequence of Bacteriovorax stolpii DSM12778.</title>
        <authorList>
            <person name="Tang B."/>
            <person name="Chang J."/>
        </authorList>
    </citation>
    <scope>NUCLEOTIDE SEQUENCE [LARGE SCALE GENOMIC DNA]</scope>
    <source>
        <strain evidence="1 2">DSM 12778</strain>
    </source>
</reference>
<dbReference type="AlphaFoldDB" id="A0A2K9NSR1"/>
<proteinExistence type="predicted"/>
<protein>
    <submittedName>
        <fullName evidence="1">Uncharacterized protein</fullName>
    </submittedName>
</protein>
<organism evidence="1 2">
    <name type="scientific">Bacteriovorax stolpii</name>
    <name type="common">Bdellovibrio stolpii</name>
    <dbReference type="NCBI Taxonomy" id="960"/>
    <lineage>
        <taxon>Bacteria</taxon>
        <taxon>Pseudomonadati</taxon>
        <taxon>Bdellovibrionota</taxon>
        <taxon>Bacteriovoracia</taxon>
        <taxon>Bacteriovoracales</taxon>
        <taxon>Bacteriovoracaceae</taxon>
        <taxon>Bacteriovorax</taxon>
    </lineage>
</organism>
<sequence length="308" mass="34999">MSAFKPLKGMKIVDLSHRLPGPLCGKILTDLGADVVKIEDHVFQDPFLSGLFAKFDSSFVSWYENLNRGKKIERFDFNSSADQEKIHQLVVNADAVIVGIPPKTREKLRISDSDLTLKKPMVVIELLASATEKKSMHDLNAMAMTGLLSLYVAGQKEKIIDPPFLPIAGISFGHKGATDLLAAYIQATKENKTQFVKTYLDQVTEEVLGIFWPEADRKLGRNRFLHNGVYPCYSLYQTKDHKYVALAAVEEKFWQRFCEVFKLETSLDRFHHEDQALFNLIAEHLGQYTQKEIEKMIESEDLCLSVIK</sequence>
<dbReference type="InterPro" id="IPR003673">
    <property type="entry name" value="CoA-Trfase_fam_III"/>
</dbReference>
<dbReference type="Pfam" id="PF02515">
    <property type="entry name" value="CoA_transf_3"/>
    <property type="match status" value="1"/>
</dbReference>